<organism evidence="1 2">
    <name type="scientific">Alkalicoccus halolimnae</name>
    <dbReference type="NCBI Taxonomy" id="1667239"/>
    <lineage>
        <taxon>Bacteria</taxon>
        <taxon>Bacillati</taxon>
        <taxon>Bacillota</taxon>
        <taxon>Bacilli</taxon>
        <taxon>Bacillales</taxon>
        <taxon>Bacillaceae</taxon>
        <taxon>Alkalicoccus</taxon>
    </lineage>
</organism>
<accession>A0A5C7F974</accession>
<dbReference type="AlphaFoldDB" id="A0A5C7F974"/>
<name>A0A5C7F974_9BACI</name>
<sequence>MTGLVNHLQKLGLELKAGWEIRESLDEPYWIELHNRNGLVRTHLLMSSALEDLAMLEAIDKTDIPEEKAL</sequence>
<proteinExistence type="predicted"/>
<dbReference type="RefSeq" id="WP_147803598.1">
    <property type="nucleotide sequence ID" value="NZ_CP144914.1"/>
</dbReference>
<protein>
    <submittedName>
        <fullName evidence="1">Uncharacterized protein</fullName>
    </submittedName>
</protein>
<dbReference type="EMBL" id="CP144914">
    <property type="protein sequence ID" value="WWD79092.1"/>
    <property type="molecule type" value="Genomic_DNA"/>
</dbReference>
<keyword evidence="2" id="KW-1185">Reference proteome</keyword>
<evidence type="ECO:0000313" key="1">
    <source>
        <dbReference type="EMBL" id="WWD79092.1"/>
    </source>
</evidence>
<gene>
    <name evidence="1" type="ORF">FTX54_011750</name>
</gene>
<evidence type="ECO:0000313" key="2">
    <source>
        <dbReference type="Proteomes" id="UP000321816"/>
    </source>
</evidence>
<dbReference type="Proteomes" id="UP000321816">
    <property type="component" value="Chromosome"/>
</dbReference>
<reference evidence="1 2" key="1">
    <citation type="submission" date="2024-01" db="EMBL/GenBank/DDBJ databases">
        <title>Complete Genome Sequence of Alkalicoccus halolimnae BZ-SZ-XJ29T, a Moderately Halophilic Bacterium Isolated from a Salt Lake.</title>
        <authorList>
            <person name="Zhao B."/>
        </authorList>
    </citation>
    <scope>NUCLEOTIDE SEQUENCE [LARGE SCALE GENOMIC DNA]</scope>
    <source>
        <strain evidence="1 2">BZ-SZ-XJ29</strain>
    </source>
</reference>
<dbReference type="KEGG" id="ahal:FTX54_011750"/>